<gene>
    <name evidence="2" type="primary">LOC115891092</name>
</gene>
<reference evidence="2" key="1">
    <citation type="submission" date="2025-08" db="UniProtKB">
        <authorList>
            <consortium name="RefSeq"/>
        </authorList>
    </citation>
    <scope>IDENTIFICATION</scope>
    <source>
        <tissue evidence="2">Gonads</tissue>
    </source>
</reference>
<dbReference type="PANTHER" id="PTHR19446">
    <property type="entry name" value="REVERSE TRANSCRIPTASES"/>
    <property type="match status" value="1"/>
</dbReference>
<dbReference type="InParanoid" id="A0A6J2YVP0"/>
<dbReference type="GeneID" id="115891092"/>
<name>A0A6J2YVP0_SITOR</name>
<protein>
    <submittedName>
        <fullName evidence="2">Uncharacterized protein LOC115891092</fullName>
    </submittedName>
</protein>
<dbReference type="KEGG" id="soy:115891092"/>
<dbReference type="AlphaFoldDB" id="A0A6J2YVP0"/>
<organism evidence="1 2">
    <name type="scientific">Sitophilus oryzae</name>
    <name type="common">Rice weevil</name>
    <name type="synonym">Curculio oryzae</name>
    <dbReference type="NCBI Taxonomy" id="7048"/>
    <lineage>
        <taxon>Eukaryota</taxon>
        <taxon>Metazoa</taxon>
        <taxon>Ecdysozoa</taxon>
        <taxon>Arthropoda</taxon>
        <taxon>Hexapoda</taxon>
        <taxon>Insecta</taxon>
        <taxon>Pterygota</taxon>
        <taxon>Neoptera</taxon>
        <taxon>Endopterygota</taxon>
        <taxon>Coleoptera</taxon>
        <taxon>Polyphaga</taxon>
        <taxon>Cucujiformia</taxon>
        <taxon>Curculionidae</taxon>
        <taxon>Dryophthorinae</taxon>
        <taxon>Sitophilus</taxon>
    </lineage>
</organism>
<dbReference type="RefSeq" id="XP_030767352.1">
    <property type="nucleotide sequence ID" value="XM_030911492.1"/>
</dbReference>
<proteinExistence type="predicted"/>
<keyword evidence="1" id="KW-1185">Reference proteome</keyword>
<sequence length="197" mass="22935">MESDFYGLQKQIWRFIGTQRKEINEFVKTNHIARESWIDYLSELYKSEEIEVELNTPEIMTNDNVQIKAADIITSLRKLQNRKSPGQDDIPNELLKYGGQSLIEQLTSLIQKIQHRIPDEWRTSTTILMFKRGDKKLPSNYRGINLLSTTLKLTTKVITTKINDLTCLADEQQGFRSGRSCTDAVFVIRQINRKINR</sequence>
<evidence type="ECO:0000313" key="2">
    <source>
        <dbReference type="RefSeq" id="XP_030767352.1"/>
    </source>
</evidence>
<accession>A0A6J2YVP0</accession>
<dbReference type="Proteomes" id="UP000504635">
    <property type="component" value="Unplaced"/>
</dbReference>
<evidence type="ECO:0000313" key="1">
    <source>
        <dbReference type="Proteomes" id="UP000504635"/>
    </source>
</evidence>
<dbReference type="OrthoDB" id="6771676at2759"/>